<sequence length="63" mass="7065">MDIRQQLMQVRVMIPRAGLVVPTDRAHPPFVVLDRSDVEIAAVTEYLAETLGLPAAPRRQARE</sequence>
<reference evidence="1 2" key="1">
    <citation type="submission" date="2020-10" db="EMBL/GenBank/DDBJ databases">
        <title>Identification of Nocardia species via Next-generation sequencing and recognition of intraspecies genetic diversity.</title>
        <authorList>
            <person name="Li P."/>
            <person name="Li P."/>
            <person name="Lu B."/>
        </authorList>
    </citation>
    <scope>NUCLEOTIDE SEQUENCE [LARGE SCALE GENOMIC DNA]</scope>
    <source>
        <strain evidence="1 2">BJ06-0157</strain>
    </source>
</reference>
<organism evidence="1 2">
    <name type="scientific">Nocardia amamiensis</name>
    <dbReference type="NCBI Taxonomy" id="404578"/>
    <lineage>
        <taxon>Bacteria</taxon>
        <taxon>Bacillati</taxon>
        <taxon>Actinomycetota</taxon>
        <taxon>Actinomycetes</taxon>
        <taxon>Mycobacteriales</taxon>
        <taxon>Nocardiaceae</taxon>
        <taxon>Nocardia</taxon>
    </lineage>
</organism>
<dbReference type="RefSeq" id="WP_195134089.1">
    <property type="nucleotide sequence ID" value="NZ_JADLQX010000075.1"/>
</dbReference>
<accession>A0ABS0D6W9</accession>
<protein>
    <submittedName>
        <fullName evidence="1">Uncharacterized protein</fullName>
    </submittedName>
</protein>
<proteinExistence type="predicted"/>
<dbReference type="Proteomes" id="UP000702209">
    <property type="component" value="Unassembled WGS sequence"/>
</dbReference>
<evidence type="ECO:0000313" key="1">
    <source>
        <dbReference type="EMBL" id="MBF6302909.1"/>
    </source>
</evidence>
<evidence type="ECO:0000313" key="2">
    <source>
        <dbReference type="Proteomes" id="UP000702209"/>
    </source>
</evidence>
<keyword evidence="2" id="KW-1185">Reference proteome</keyword>
<gene>
    <name evidence="1" type="ORF">IU459_36140</name>
</gene>
<comment type="caution">
    <text evidence="1">The sequence shown here is derived from an EMBL/GenBank/DDBJ whole genome shotgun (WGS) entry which is preliminary data.</text>
</comment>
<name>A0ABS0D6W9_9NOCA</name>
<dbReference type="EMBL" id="JADLQX010000075">
    <property type="protein sequence ID" value="MBF6302909.1"/>
    <property type="molecule type" value="Genomic_DNA"/>
</dbReference>